<dbReference type="InterPro" id="IPR035897">
    <property type="entry name" value="Toll_tir_struct_dom_sf"/>
</dbReference>
<evidence type="ECO:0000259" key="2">
    <source>
        <dbReference type="PROSITE" id="PS50104"/>
    </source>
</evidence>
<dbReference type="Gene3D" id="3.80.10.10">
    <property type="entry name" value="Ribonuclease Inhibitor"/>
    <property type="match status" value="2"/>
</dbReference>
<dbReference type="SUPFAM" id="SSF52058">
    <property type="entry name" value="L domain-like"/>
    <property type="match status" value="1"/>
</dbReference>
<dbReference type="InterPro" id="IPR032675">
    <property type="entry name" value="LRR_dom_sf"/>
</dbReference>
<dbReference type="GO" id="GO:0006952">
    <property type="term" value="P:defense response"/>
    <property type="evidence" value="ECO:0007669"/>
    <property type="project" value="InterPro"/>
</dbReference>
<keyword evidence="4" id="KW-1185">Reference proteome</keyword>
<dbReference type="Pfam" id="PF13676">
    <property type="entry name" value="TIR_2"/>
    <property type="match status" value="1"/>
</dbReference>
<dbReference type="InterPro" id="IPR000157">
    <property type="entry name" value="TIR_dom"/>
</dbReference>
<dbReference type="Pfam" id="PF00931">
    <property type="entry name" value="NB-ARC"/>
    <property type="match status" value="1"/>
</dbReference>
<dbReference type="InterPro" id="IPR027417">
    <property type="entry name" value="P-loop_NTPase"/>
</dbReference>
<dbReference type="PROSITE" id="PS50104">
    <property type="entry name" value="TIR"/>
    <property type="match status" value="1"/>
</dbReference>
<dbReference type="SMART" id="SM00255">
    <property type="entry name" value="TIR"/>
    <property type="match status" value="1"/>
</dbReference>
<dbReference type="PANTHER" id="PTHR11017:SF579">
    <property type="entry name" value="TIR DOMAIN-CONTAINING PROTEIN"/>
    <property type="match status" value="1"/>
</dbReference>
<protein>
    <recommendedName>
        <fullName evidence="2">TIR domain-containing protein</fullName>
    </recommendedName>
</protein>
<dbReference type="SUPFAM" id="SSF52200">
    <property type="entry name" value="Toll/Interleukin receptor TIR domain"/>
    <property type="match status" value="1"/>
</dbReference>
<evidence type="ECO:0000313" key="3">
    <source>
        <dbReference type="EMBL" id="KAG0592267.1"/>
    </source>
</evidence>
<accession>A0A8T0J975</accession>
<dbReference type="InterPro" id="IPR044974">
    <property type="entry name" value="Disease_R_plants"/>
</dbReference>
<dbReference type="Gene3D" id="3.40.50.300">
    <property type="entry name" value="P-loop containing nucleotide triphosphate hydrolases"/>
    <property type="match status" value="1"/>
</dbReference>
<feature type="domain" description="TIR" evidence="2">
    <location>
        <begin position="47"/>
        <end position="183"/>
    </location>
</feature>
<name>A0A8T0J975_CERPU</name>
<reference evidence="3" key="1">
    <citation type="submission" date="2020-06" db="EMBL/GenBank/DDBJ databases">
        <title>WGS assembly of Ceratodon purpureus strain R40.</title>
        <authorList>
            <person name="Carey S.B."/>
            <person name="Jenkins J."/>
            <person name="Shu S."/>
            <person name="Lovell J.T."/>
            <person name="Sreedasyam A."/>
            <person name="Maumus F."/>
            <person name="Tiley G.P."/>
            <person name="Fernandez-Pozo N."/>
            <person name="Barry K."/>
            <person name="Chen C."/>
            <person name="Wang M."/>
            <person name="Lipzen A."/>
            <person name="Daum C."/>
            <person name="Saski C.A."/>
            <person name="Payton A.C."/>
            <person name="Mcbreen J.C."/>
            <person name="Conrad R.E."/>
            <person name="Kollar L.M."/>
            <person name="Olsson S."/>
            <person name="Huttunen S."/>
            <person name="Landis J.B."/>
            <person name="Wickett N.J."/>
            <person name="Johnson M.G."/>
            <person name="Rensing S.A."/>
            <person name="Grimwood J."/>
            <person name="Schmutz J."/>
            <person name="Mcdaniel S.F."/>
        </authorList>
    </citation>
    <scope>NUCLEOTIDE SEQUENCE</scope>
    <source>
        <strain evidence="3">R40</strain>
    </source>
</reference>
<dbReference type="EMBL" id="CM026421">
    <property type="protein sequence ID" value="KAG0592267.1"/>
    <property type="molecule type" value="Genomic_DNA"/>
</dbReference>
<feature type="region of interest" description="Disordered" evidence="1">
    <location>
        <begin position="1"/>
        <end position="24"/>
    </location>
</feature>
<sequence length="1013" mass="115267">MGPGGTDMHSGDGKRRKDPGTSSGCLDASIEDSARLDEGCPFPRLQSKHKIFLSHSGHQKWFVEWLCEDLERHHRFPFFDKRPSSLPKGDRFPELILEAARLCEMAVVVVSEEYFMSKWPMIELNAFAQARLGSNPRLKILPLFFGLSTSQFSDPSRQGRWFIEWRKWAEGDTRIKANEFKDAVKLMQSFNGIVFNQDMSELGVYKNNVVSSICKTISADIKWDDSHVRGRSRLLEVTREKIRNTQPSGQNNLCRLGFYGVGGLGKTTMCKTLCNELLEFEGNVCHIELGSNRTSDDLLKEVLQRLAGKSEEFLKPLNEGQCRNILRSTTWKQKTFLAVDNVWDDTKSLEQAKMFVNIPFHEGSVIMVTARAPKTLQYIGIDRSHCLEVPELGKEDARSLFLDHAAQGKQFVSYEDNSIIEECVTRCYFRKSERQGSHYLPLALKVLGMHLSYFGSNPSEWKGNLPKVRQFSFHSSEENPVFSIIRVNFDRLLEADQAMFMSIALYKRARDTLLNPWTELSTAEYGERDVIRWLSVVRNEKPEDTQRKLEELKGKGLLEDLDMESKSVYMHDLYFEFAVMESEGVLNPTRFNDRKWVYESSGCSTEIERTASGGCWENLLVLGVEEPSVIVCLQRVRWKCCSNVVVLMLVGVDGGMKGVLNLMELKCLRSLDLVGFHGIDKIEGLEDLEYLTYFQCFGSDLGIHGPYSDIHGPYLGALPASLKVLRSRYARIHVGSDVFARCTNLCELLLHKFRADHDGLDLRNCKSLQSVELDRIQGLHCLPRIPVSGLRTCLQSLKISHCHTISDVSELGHLIGLQHLEIHRNDALIKLPNIRTLTSLQVLSIQSNVIFGDYYFRKIAEVPGLGSLQQLRDLTFFDLDMFKLPNLSGFRQLQDLKISSCPWLTGLEGLGDLPALRCLLLRDCGKLSRLPDLTKSTNLEELSLRGSGIMLYEESICMLANLPLLRPVQVTPFTKVDMVKRKVLQCDLYNGTVETERDLETPPISVRGWFEFW</sequence>
<dbReference type="PRINTS" id="PR00364">
    <property type="entry name" value="DISEASERSIST"/>
</dbReference>
<dbReference type="SUPFAM" id="SSF52540">
    <property type="entry name" value="P-loop containing nucleoside triphosphate hydrolases"/>
    <property type="match status" value="1"/>
</dbReference>
<dbReference type="GO" id="GO:0007165">
    <property type="term" value="P:signal transduction"/>
    <property type="evidence" value="ECO:0007669"/>
    <property type="project" value="InterPro"/>
</dbReference>
<dbReference type="Proteomes" id="UP000822688">
    <property type="component" value="Chromosome 1"/>
</dbReference>
<dbReference type="InterPro" id="IPR002182">
    <property type="entry name" value="NB-ARC"/>
</dbReference>
<evidence type="ECO:0000313" key="4">
    <source>
        <dbReference type="Proteomes" id="UP000822688"/>
    </source>
</evidence>
<gene>
    <name evidence="3" type="ORF">KC19_1G238000</name>
</gene>
<organism evidence="3 4">
    <name type="scientific">Ceratodon purpureus</name>
    <name type="common">Fire moss</name>
    <name type="synonym">Dicranum purpureum</name>
    <dbReference type="NCBI Taxonomy" id="3225"/>
    <lineage>
        <taxon>Eukaryota</taxon>
        <taxon>Viridiplantae</taxon>
        <taxon>Streptophyta</taxon>
        <taxon>Embryophyta</taxon>
        <taxon>Bryophyta</taxon>
        <taxon>Bryophytina</taxon>
        <taxon>Bryopsida</taxon>
        <taxon>Dicranidae</taxon>
        <taxon>Pseudoditrichales</taxon>
        <taxon>Ditrichaceae</taxon>
        <taxon>Ceratodon</taxon>
    </lineage>
</organism>
<dbReference type="AlphaFoldDB" id="A0A8T0J975"/>
<dbReference type="OrthoDB" id="2018313at2759"/>
<dbReference type="GO" id="GO:0043531">
    <property type="term" value="F:ADP binding"/>
    <property type="evidence" value="ECO:0007669"/>
    <property type="project" value="InterPro"/>
</dbReference>
<comment type="caution">
    <text evidence="3">The sequence shown here is derived from an EMBL/GenBank/DDBJ whole genome shotgun (WGS) entry which is preliminary data.</text>
</comment>
<dbReference type="PANTHER" id="PTHR11017">
    <property type="entry name" value="LEUCINE-RICH REPEAT-CONTAINING PROTEIN"/>
    <property type="match status" value="1"/>
</dbReference>
<feature type="compositionally biased region" description="Basic and acidic residues" evidence="1">
    <location>
        <begin position="9"/>
        <end position="19"/>
    </location>
</feature>
<dbReference type="Gene3D" id="3.40.50.10140">
    <property type="entry name" value="Toll/interleukin-1 receptor homology (TIR) domain"/>
    <property type="match status" value="1"/>
</dbReference>
<evidence type="ECO:0000256" key="1">
    <source>
        <dbReference type="SAM" id="MobiDB-lite"/>
    </source>
</evidence>
<proteinExistence type="predicted"/>